<keyword evidence="2" id="KW-1185">Reference proteome</keyword>
<dbReference type="Proteomes" id="UP000714275">
    <property type="component" value="Unassembled WGS sequence"/>
</dbReference>
<proteinExistence type="predicted"/>
<name>A0A9P7CWF2_9AGAM</name>
<evidence type="ECO:0000313" key="2">
    <source>
        <dbReference type="Proteomes" id="UP000714275"/>
    </source>
</evidence>
<gene>
    <name evidence="1" type="ORF">EV702DRAFT_1050908</name>
</gene>
<evidence type="ECO:0000313" key="1">
    <source>
        <dbReference type="EMBL" id="KAG1765709.1"/>
    </source>
</evidence>
<dbReference type="AlphaFoldDB" id="A0A9P7CWF2"/>
<organism evidence="1 2">
    <name type="scientific">Suillus placidus</name>
    <dbReference type="NCBI Taxonomy" id="48579"/>
    <lineage>
        <taxon>Eukaryota</taxon>
        <taxon>Fungi</taxon>
        <taxon>Dikarya</taxon>
        <taxon>Basidiomycota</taxon>
        <taxon>Agaricomycotina</taxon>
        <taxon>Agaricomycetes</taxon>
        <taxon>Agaricomycetidae</taxon>
        <taxon>Boletales</taxon>
        <taxon>Suillineae</taxon>
        <taxon>Suillaceae</taxon>
        <taxon>Suillus</taxon>
    </lineage>
</organism>
<feature type="non-terminal residue" evidence="1">
    <location>
        <position position="1"/>
    </location>
</feature>
<protein>
    <submittedName>
        <fullName evidence="1">Uncharacterized protein</fullName>
    </submittedName>
</protein>
<reference evidence="1" key="1">
    <citation type="journal article" date="2020" name="New Phytol.">
        <title>Comparative genomics reveals dynamic genome evolution in host specialist ectomycorrhizal fungi.</title>
        <authorList>
            <person name="Lofgren L.A."/>
            <person name="Nguyen N.H."/>
            <person name="Vilgalys R."/>
            <person name="Ruytinx J."/>
            <person name="Liao H.L."/>
            <person name="Branco S."/>
            <person name="Kuo A."/>
            <person name="LaButti K."/>
            <person name="Lipzen A."/>
            <person name="Andreopoulos W."/>
            <person name="Pangilinan J."/>
            <person name="Riley R."/>
            <person name="Hundley H."/>
            <person name="Na H."/>
            <person name="Barry K."/>
            <person name="Grigoriev I.V."/>
            <person name="Stajich J.E."/>
            <person name="Kennedy P.G."/>
        </authorList>
    </citation>
    <scope>NUCLEOTIDE SEQUENCE</scope>
    <source>
        <strain evidence="1">DOB743</strain>
    </source>
</reference>
<dbReference type="OrthoDB" id="2633096at2759"/>
<accession>A0A9P7CWF2</accession>
<sequence length="391" mass="43063">MAAATQEAAFIRTPLHHRTDEVHTPIASTGKTSARTDPLGTWCHWCCDPCNSKSSHPNGPGCIQSAWKGWTFLCPRCTTEVSGREKGLPYRVIGYGMGKIAKKAWPACVVHITSGNNDYLKDLINIDLANQYRGYVGNLHTLTLPMKAGDHKFDVQKMGTVGQWVMRSVLNDTPSNIFVIMDTHSDEYTSILQHTSGTTGPDKHTASEIIQTYLGKPLMTAMKAASLAAREDETVETTINGGTPWYNTTPKARGGRRGLFLVTRGPAMQVKTEFEEVLAMVELWVHPYVVLVFTEICLRDIFDFVIGFGGSSNLPGFIGPTMLAFIRAAAVFGGTDVWESLCDLLVTNPDVLEHTTVIAVYACYVNGKRTVESREVAKHSKYRAFGYKFSA</sequence>
<dbReference type="EMBL" id="JABBWD010000104">
    <property type="protein sequence ID" value="KAG1765709.1"/>
    <property type="molecule type" value="Genomic_DNA"/>
</dbReference>
<comment type="caution">
    <text evidence="1">The sequence shown here is derived from an EMBL/GenBank/DDBJ whole genome shotgun (WGS) entry which is preliminary data.</text>
</comment>